<evidence type="ECO:0000259" key="3">
    <source>
        <dbReference type="Pfam" id="PF00850"/>
    </source>
</evidence>
<dbReference type="InterPro" id="IPR023696">
    <property type="entry name" value="Ureohydrolase_dom_sf"/>
</dbReference>
<dbReference type="CDD" id="cd09993">
    <property type="entry name" value="HDAC_classIV"/>
    <property type="match status" value="1"/>
</dbReference>
<feature type="domain" description="Histone deacetylase" evidence="3">
    <location>
        <begin position="24"/>
        <end position="281"/>
    </location>
</feature>
<dbReference type="PANTHER" id="PTHR10625:SF19">
    <property type="entry name" value="HISTONE DEACETYLASE 12"/>
    <property type="match status" value="1"/>
</dbReference>
<proteinExistence type="inferred from homology"/>
<organism evidence="4 5">
    <name type="scientific">Ferrimonas sediminicola</name>
    <dbReference type="NCBI Taxonomy" id="2569538"/>
    <lineage>
        <taxon>Bacteria</taxon>
        <taxon>Pseudomonadati</taxon>
        <taxon>Pseudomonadota</taxon>
        <taxon>Gammaproteobacteria</taxon>
        <taxon>Alteromonadales</taxon>
        <taxon>Ferrimonadaceae</taxon>
        <taxon>Ferrimonas</taxon>
    </lineage>
</organism>
<keyword evidence="5" id="KW-1185">Reference proteome</keyword>
<dbReference type="GO" id="GO:0004407">
    <property type="term" value="F:histone deacetylase activity"/>
    <property type="evidence" value="ECO:0007669"/>
    <property type="project" value="InterPro"/>
</dbReference>
<dbReference type="AlphaFoldDB" id="A0A4U1BBQ7"/>
<dbReference type="InterPro" id="IPR000286">
    <property type="entry name" value="HDACs"/>
</dbReference>
<dbReference type="Proteomes" id="UP000305674">
    <property type="component" value="Unassembled WGS sequence"/>
</dbReference>
<evidence type="ECO:0000313" key="4">
    <source>
        <dbReference type="EMBL" id="TKB48341.1"/>
    </source>
</evidence>
<dbReference type="InterPro" id="IPR044150">
    <property type="entry name" value="HDAC_classIV"/>
</dbReference>
<evidence type="ECO:0000256" key="2">
    <source>
        <dbReference type="ARBA" id="ARBA00022801"/>
    </source>
</evidence>
<name>A0A4U1BBQ7_9GAMM</name>
<dbReference type="PRINTS" id="PR01270">
    <property type="entry name" value="HDASUPER"/>
</dbReference>
<dbReference type="GO" id="GO:0040029">
    <property type="term" value="P:epigenetic regulation of gene expression"/>
    <property type="evidence" value="ECO:0007669"/>
    <property type="project" value="TreeGrafter"/>
</dbReference>
<dbReference type="Gene3D" id="3.40.800.20">
    <property type="entry name" value="Histone deacetylase domain"/>
    <property type="match status" value="1"/>
</dbReference>
<dbReference type="PANTHER" id="PTHR10625">
    <property type="entry name" value="HISTONE DEACETYLASE HDAC1-RELATED"/>
    <property type="match status" value="1"/>
</dbReference>
<evidence type="ECO:0000256" key="1">
    <source>
        <dbReference type="ARBA" id="ARBA00005947"/>
    </source>
</evidence>
<evidence type="ECO:0000313" key="5">
    <source>
        <dbReference type="Proteomes" id="UP000305674"/>
    </source>
</evidence>
<dbReference type="GO" id="GO:0016787">
    <property type="term" value="F:hydrolase activity"/>
    <property type="evidence" value="ECO:0007669"/>
    <property type="project" value="UniProtKB-KW"/>
</dbReference>
<dbReference type="RefSeq" id="WP_136853812.1">
    <property type="nucleotide sequence ID" value="NZ_SWCI01000008.1"/>
</dbReference>
<dbReference type="InterPro" id="IPR023801">
    <property type="entry name" value="His_deacetylse_dom"/>
</dbReference>
<dbReference type="Pfam" id="PF00850">
    <property type="entry name" value="Hist_deacetyl"/>
    <property type="match status" value="1"/>
</dbReference>
<dbReference type="EMBL" id="SWCI01000008">
    <property type="protein sequence ID" value="TKB48341.1"/>
    <property type="molecule type" value="Genomic_DNA"/>
</dbReference>
<gene>
    <name evidence="4" type="ORF">FCL40_12790</name>
</gene>
<keyword evidence="2" id="KW-0378">Hydrolase</keyword>
<dbReference type="SUPFAM" id="SSF52768">
    <property type="entry name" value="Arginase/deacetylase"/>
    <property type="match status" value="1"/>
</dbReference>
<dbReference type="InterPro" id="IPR037138">
    <property type="entry name" value="His_deacetylse_dom_sf"/>
</dbReference>
<sequence>MLHCVYHPIYSQLMLPPSHGFPITKYRHLYDYLTGTLPPEQLRWHRPDRLNPGQLTRCHCDNYTSAFLENRLDARAIRRIGFPWSQALVARTLTSVSGTSLTARLALKHGLALHLSGGYHHAHFDFGSGYCVFNDLVLAAEEALTQPGVDRVLIFDLDVHQGDGTAALCADRPQIISCSVHCESNFPSRKPPSNMDFPLEKGVGDAVYLQTVEQALTLALRLHQPDLVIFDAGVDVHQGDRLGHLCISDDGLRQREQLVLSTCRDHAIPLACVIGGGYDRDPDSLTRRHGQLFHAAFTLG</sequence>
<comment type="similarity">
    <text evidence="1">Belongs to the histone deacetylase family.</text>
</comment>
<protein>
    <submittedName>
        <fullName evidence="4">Histone deacetylase</fullName>
    </submittedName>
</protein>
<dbReference type="OrthoDB" id="9808367at2"/>
<comment type="caution">
    <text evidence="4">The sequence shown here is derived from an EMBL/GenBank/DDBJ whole genome shotgun (WGS) entry which is preliminary data.</text>
</comment>
<reference evidence="4 5" key="1">
    <citation type="submission" date="2019-04" db="EMBL/GenBank/DDBJ databases">
        <authorList>
            <person name="Hwang J.C."/>
        </authorList>
    </citation>
    <scope>NUCLEOTIDE SEQUENCE [LARGE SCALE GENOMIC DNA]</scope>
    <source>
        <strain evidence="4 5">IMCC35001</strain>
    </source>
</reference>
<accession>A0A4U1BBQ7</accession>